<reference evidence="2 3" key="1">
    <citation type="journal article" date="1998" name="Science">
        <title>Genome sequence of the nematode C. elegans: a platform for investigating biology.</title>
        <authorList>
            <consortium name="The C. elegans sequencing consortium"/>
            <person name="Sulson J.E."/>
            <person name="Waterston R."/>
        </authorList>
    </citation>
    <scope>NUCLEOTIDE SEQUENCE [LARGE SCALE GENOMIC DNA]</scope>
    <source>
        <strain evidence="2 3">Bristol N2</strain>
    </source>
</reference>
<keyword evidence="3" id="KW-1185">Reference proteome</keyword>
<gene>
    <name evidence="2" type="ORF">CELE_Y57A10A.2</name>
    <name evidence="2 4" type="ORF">Y57A10A.2</name>
</gene>
<dbReference type="AGR" id="WB:WBGene00013247"/>
<dbReference type="PhylomeDB" id="Q9U214"/>
<dbReference type="OrthoDB" id="5877798at2759"/>
<dbReference type="OMA" id="CERETTD"/>
<dbReference type="HOGENOM" id="CLU_752799_0_0_1"/>
<dbReference type="Pfam" id="PF04435">
    <property type="entry name" value="SPK"/>
    <property type="match status" value="1"/>
</dbReference>
<dbReference type="WormBase" id="Y57A10A.2">
    <property type="protein sequence ID" value="CE28716"/>
    <property type="gene ID" value="WBGene00013247"/>
</dbReference>
<dbReference type="AlphaFoldDB" id="Q9U214"/>
<feature type="domain" description="SPK" evidence="1">
    <location>
        <begin position="7"/>
        <end position="120"/>
    </location>
</feature>
<dbReference type="InterPro" id="IPR053315">
    <property type="entry name" value="Peptidase_C14A"/>
</dbReference>
<dbReference type="UCSC" id="Y57A10A.2">
    <property type="organism name" value="c. elegans"/>
</dbReference>
<dbReference type="Proteomes" id="UP000001940">
    <property type="component" value="Chromosome II"/>
</dbReference>
<sequence>MDITDVEFTRFIDFLIEKTKDSVEPLTMASIVFKEFSQLEGDQIPTGYGPYSRFHFKIAPVIDKFHNYSIETRIRLMFALGAKVSPEFLALTREHGIAQLDGRNRICKYESEDGTLQLGTAHSESAKRCSASDSDQGGAKIAKITEEPQITQHPTKSEENYESQIAQLQKLWNNDEYVGSRHEIPSKGPEFKFEHKRDNDLENPDLFFRKPKSEIDLDEIWHDDDEIEHSISSFRGNTINFHDFLKKFRKFLCYLEIPELDGLKSRINISIETTSDEILEFADLHKTFETFFFGINRKIRSTAAANSMPLNVFLIKFKCFLLGLGSPQILDFQHMVQAEIDDPTVVNKILHLNDICQAVSFLFSIIAH</sequence>
<proteinExistence type="predicted"/>
<dbReference type="GeneID" id="190332"/>
<evidence type="ECO:0000259" key="1">
    <source>
        <dbReference type="SMART" id="SM00583"/>
    </source>
</evidence>
<evidence type="ECO:0000313" key="3">
    <source>
        <dbReference type="Proteomes" id="UP000001940"/>
    </source>
</evidence>
<accession>Q9U214</accession>
<dbReference type="CTD" id="190332"/>
<evidence type="ECO:0000313" key="4">
    <source>
        <dbReference type="WormBase" id="Y57A10A.2"/>
    </source>
</evidence>
<evidence type="ECO:0000313" key="2">
    <source>
        <dbReference type="EMBL" id="CAB60764.2"/>
    </source>
</evidence>
<dbReference type="PaxDb" id="6239-Y57A10A.2"/>
<dbReference type="InParanoid" id="Q9U214"/>
<organism evidence="2 3">
    <name type="scientific">Caenorhabditis elegans</name>
    <dbReference type="NCBI Taxonomy" id="6239"/>
    <lineage>
        <taxon>Eukaryota</taxon>
        <taxon>Metazoa</taxon>
        <taxon>Ecdysozoa</taxon>
        <taxon>Nematoda</taxon>
        <taxon>Chromadorea</taxon>
        <taxon>Rhabditida</taxon>
        <taxon>Rhabditina</taxon>
        <taxon>Rhabditomorpha</taxon>
        <taxon>Rhabditoidea</taxon>
        <taxon>Rhabditidae</taxon>
        <taxon>Peloderinae</taxon>
        <taxon>Caenorhabditis</taxon>
    </lineage>
</organism>
<dbReference type="PANTHER" id="PTHR23362:SF0">
    <property type="entry name" value="CALPONIN-HOMOLOGY (CH) DOMAIN-CONTAINING PROTEIN-RELATED"/>
    <property type="match status" value="1"/>
</dbReference>
<protein>
    <submittedName>
        <fullName evidence="2">SPK domain-containing protein</fullName>
    </submittedName>
</protein>
<dbReference type="EMBL" id="BX284602">
    <property type="protein sequence ID" value="CAB60764.2"/>
    <property type="molecule type" value="Genomic_DNA"/>
</dbReference>
<dbReference type="InterPro" id="IPR006570">
    <property type="entry name" value="SPK_dom"/>
</dbReference>
<dbReference type="Bgee" id="WBGene00013247">
    <property type="expression patterns" value="Expressed in germ line (C elegans) and 3 other cell types or tissues"/>
</dbReference>
<dbReference type="RefSeq" id="NP_496582.1">
    <property type="nucleotide sequence ID" value="NM_064181.1"/>
</dbReference>
<dbReference type="SMR" id="Q9U214"/>
<name>Q9U214_CAEEL</name>
<dbReference type="SMART" id="SM00583">
    <property type="entry name" value="SPK"/>
    <property type="match status" value="1"/>
</dbReference>
<dbReference type="FunCoup" id="Q9U214">
    <property type="interactions" value="1523"/>
</dbReference>
<dbReference type="PANTHER" id="PTHR23362">
    <property type="entry name" value="L-PLASTIN-RELATED"/>
    <property type="match status" value="1"/>
</dbReference>
<dbReference type="KEGG" id="cel:CELE_Y57A10A.2"/>